<evidence type="ECO:0000256" key="3">
    <source>
        <dbReference type="ARBA" id="ARBA00023034"/>
    </source>
</evidence>
<dbReference type="GO" id="GO:0000139">
    <property type="term" value="C:Golgi membrane"/>
    <property type="evidence" value="ECO:0007669"/>
    <property type="project" value="UniProtKB-SubCell"/>
</dbReference>
<keyword evidence="4" id="KW-1133">Transmembrane helix</keyword>
<evidence type="ECO:0000256" key="1">
    <source>
        <dbReference type="ARBA" id="ARBA00004323"/>
    </source>
</evidence>
<reference evidence="6 7" key="1">
    <citation type="journal article" date="2015" name="Genome Biol. Evol.">
        <title>Comparative Genomics of a Bacterivorous Green Alga Reveals Evolutionary Causalities and Consequences of Phago-Mixotrophic Mode of Nutrition.</title>
        <authorList>
            <person name="Burns J.A."/>
            <person name="Paasch A."/>
            <person name="Narechania A."/>
            <person name="Kim E."/>
        </authorList>
    </citation>
    <scope>NUCLEOTIDE SEQUENCE [LARGE SCALE GENOMIC DNA]</scope>
    <source>
        <strain evidence="6 7">PLY_AMNH</strain>
    </source>
</reference>
<comment type="subcellular location">
    <subcellularLocation>
        <location evidence="1">Golgi apparatus membrane</location>
        <topology evidence="1">Single-pass type II membrane protein</topology>
    </subcellularLocation>
</comment>
<sequence length="395" mass="45103">MFAKRDSVLRAAYCFSEARALKIISLALLFIFGLLVIHCHQEYAYWMHIDTLFQREHAVRLSWERNLSNTRGLAARAVSNAAQELMWQNMEKLHIKNVPLRVSPSAQRSCPPVLDCLAPKRCSSAQASSGNSTYFYSSLESLAGAGKRYAPEVMAPYEELDFKVYVYDLPAEYNHALKQEQRRCITDQYGTEIRIHEELLRSHVLTKDPEEADFFFIPIYGECMLFKEHKINGKKGLANTNKWYLRAFNMIKYEMPYWNRTIGRDHIWPFPGARGPHIFADWKKHIRKSIFMTPEGDRALGEQFNTWKDIVIPGLEADETYHGGKLRQMDVPRTIFAFFKGTIRNRVGVGFFKLLGPHCRMSSSLSGDSAPTWGTGLGWGMGLGHGAEAGCVEMS</sequence>
<feature type="transmembrane region" description="Helical" evidence="4">
    <location>
        <begin position="20"/>
        <end position="38"/>
    </location>
</feature>
<keyword evidence="4" id="KW-0812">Transmembrane</keyword>
<comment type="similarity">
    <text evidence="2">Belongs to the glycosyltransferase 47 family.</text>
</comment>
<evidence type="ECO:0000313" key="6">
    <source>
        <dbReference type="EMBL" id="KAK3287380.1"/>
    </source>
</evidence>
<keyword evidence="4" id="KW-0472">Membrane</keyword>
<dbReference type="PANTHER" id="PTHR11062">
    <property type="entry name" value="EXOSTOSIN HEPARAN SULFATE GLYCOSYLTRANSFERASE -RELATED"/>
    <property type="match status" value="1"/>
</dbReference>
<dbReference type="AlphaFoldDB" id="A0AAE0GZU3"/>
<comment type="caution">
    <text evidence="6">The sequence shown here is derived from an EMBL/GenBank/DDBJ whole genome shotgun (WGS) entry which is preliminary data.</text>
</comment>
<dbReference type="EMBL" id="LGRX02000875">
    <property type="protein sequence ID" value="KAK3287380.1"/>
    <property type="molecule type" value="Genomic_DNA"/>
</dbReference>
<gene>
    <name evidence="6" type="ORF">CYMTET_5091</name>
</gene>
<evidence type="ECO:0000313" key="7">
    <source>
        <dbReference type="Proteomes" id="UP001190700"/>
    </source>
</evidence>
<name>A0AAE0GZU3_9CHLO</name>
<dbReference type="InterPro" id="IPR040911">
    <property type="entry name" value="Exostosin_GT47"/>
</dbReference>
<dbReference type="InterPro" id="IPR004263">
    <property type="entry name" value="Exostosin"/>
</dbReference>
<keyword evidence="6" id="KW-0418">Kinase</keyword>
<keyword evidence="6" id="KW-0808">Transferase</keyword>
<accession>A0AAE0GZU3</accession>
<protein>
    <submittedName>
        <fullName evidence="6">Glycerol kinase</fullName>
    </submittedName>
</protein>
<keyword evidence="3" id="KW-0333">Golgi apparatus</keyword>
<evidence type="ECO:0000256" key="2">
    <source>
        <dbReference type="ARBA" id="ARBA00010271"/>
    </source>
</evidence>
<evidence type="ECO:0000259" key="5">
    <source>
        <dbReference type="Pfam" id="PF03016"/>
    </source>
</evidence>
<evidence type="ECO:0000256" key="4">
    <source>
        <dbReference type="SAM" id="Phobius"/>
    </source>
</evidence>
<dbReference type="PANTHER" id="PTHR11062:SF281">
    <property type="entry name" value="EXOSTOSIN-LIKE 2"/>
    <property type="match status" value="1"/>
</dbReference>
<dbReference type="GO" id="GO:0016301">
    <property type="term" value="F:kinase activity"/>
    <property type="evidence" value="ECO:0007669"/>
    <property type="project" value="UniProtKB-KW"/>
</dbReference>
<organism evidence="6 7">
    <name type="scientific">Cymbomonas tetramitiformis</name>
    <dbReference type="NCBI Taxonomy" id="36881"/>
    <lineage>
        <taxon>Eukaryota</taxon>
        <taxon>Viridiplantae</taxon>
        <taxon>Chlorophyta</taxon>
        <taxon>Pyramimonadophyceae</taxon>
        <taxon>Pyramimonadales</taxon>
        <taxon>Pyramimonadaceae</taxon>
        <taxon>Cymbomonas</taxon>
    </lineage>
</organism>
<proteinExistence type="inferred from homology"/>
<dbReference type="Proteomes" id="UP001190700">
    <property type="component" value="Unassembled WGS sequence"/>
</dbReference>
<keyword evidence="7" id="KW-1185">Reference proteome</keyword>
<dbReference type="Pfam" id="PF03016">
    <property type="entry name" value="Exostosin_GT47"/>
    <property type="match status" value="1"/>
</dbReference>
<feature type="domain" description="Exostosin GT47" evidence="5">
    <location>
        <begin position="161"/>
        <end position="344"/>
    </location>
</feature>
<dbReference type="GO" id="GO:0016757">
    <property type="term" value="F:glycosyltransferase activity"/>
    <property type="evidence" value="ECO:0007669"/>
    <property type="project" value="InterPro"/>
</dbReference>